<dbReference type="Proteomes" id="UP000193240">
    <property type="component" value="Unassembled WGS sequence"/>
</dbReference>
<organism evidence="8 9">
    <name type="scientific">Epicoccum nigrum</name>
    <name type="common">Soil fungus</name>
    <name type="synonym">Epicoccum purpurascens</name>
    <dbReference type="NCBI Taxonomy" id="105696"/>
    <lineage>
        <taxon>Eukaryota</taxon>
        <taxon>Fungi</taxon>
        <taxon>Dikarya</taxon>
        <taxon>Ascomycota</taxon>
        <taxon>Pezizomycotina</taxon>
        <taxon>Dothideomycetes</taxon>
        <taxon>Pleosporomycetidae</taxon>
        <taxon>Pleosporales</taxon>
        <taxon>Pleosporineae</taxon>
        <taxon>Didymellaceae</taxon>
        <taxon>Epicoccum</taxon>
    </lineage>
</organism>
<protein>
    <recommendedName>
        <fullName evidence="10">Amino acid permease/ SLC12A domain-containing protein</fullName>
    </recommendedName>
</protein>
<dbReference type="AlphaFoldDB" id="A0A1Y2M2G2"/>
<dbReference type="GO" id="GO:0016020">
    <property type="term" value="C:membrane"/>
    <property type="evidence" value="ECO:0007669"/>
    <property type="project" value="UniProtKB-SubCell"/>
</dbReference>
<feature type="transmembrane region" description="Helical" evidence="7">
    <location>
        <begin position="392"/>
        <end position="412"/>
    </location>
</feature>
<feature type="transmembrane region" description="Helical" evidence="7">
    <location>
        <begin position="418"/>
        <end position="442"/>
    </location>
</feature>
<evidence type="ECO:0000256" key="5">
    <source>
        <dbReference type="ARBA" id="ARBA00023136"/>
    </source>
</evidence>
<keyword evidence="2" id="KW-0813">Transport</keyword>
<reference evidence="8 9" key="1">
    <citation type="journal article" date="2017" name="Genome Announc.">
        <title>Genome sequence of the saprophytic ascomycete Epicoccum nigrum ICMP 19927 strain isolated from New Zealand.</title>
        <authorList>
            <person name="Fokin M."/>
            <person name="Fleetwood D."/>
            <person name="Weir B.S."/>
            <person name="Villas-Boas S.G."/>
        </authorList>
    </citation>
    <scope>NUCLEOTIDE SEQUENCE [LARGE SCALE GENOMIC DNA]</scope>
    <source>
        <strain evidence="8 9">ICMP 19927</strain>
    </source>
</reference>
<dbReference type="InParanoid" id="A0A1Y2M2G2"/>
<dbReference type="EMBL" id="KZ107842">
    <property type="protein sequence ID" value="OSS50221.1"/>
    <property type="molecule type" value="Genomic_DNA"/>
</dbReference>
<feature type="region of interest" description="Disordered" evidence="6">
    <location>
        <begin position="1"/>
        <end position="33"/>
    </location>
</feature>
<name>A0A1Y2M2G2_EPING</name>
<feature type="transmembrane region" description="Helical" evidence="7">
    <location>
        <begin position="341"/>
        <end position="363"/>
    </location>
</feature>
<evidence type="ECO:0000313" key="9">
    <source>
        <dbReference type="Proteomes" id="UP000193240"/>
    </source>
</evidence>
<evidence type="ECO:0000256" key="7">
    <source>
        <dbReference type="SAM" id="Phobius"/>
    </source>
</evidence>
<keyword evidence="3 7" id="KW-0812">Transmembrane</keyword>
<keyword evidence="5 7" id="KW-0472">Membrane</keyword>
<evidence type="ECO:0000256" key="3">
    <source>
        <dbReference type="ARBA" id="ARBA00022692"/>
    </source>
</evidence>
<dbReference type="InterPro" id="IPR002293">
    <property type="entry name" value="AA/rel_permease1"/>
</dbReference>
<sequence>MVMDPHRKEVESHLEKDPTYSDSGEPSVLVSEQDGTSADVHDMMRMGKRQETRRNFRHITILGFCMVILSTWEAILATAVFSLSNGGTAGLIWGYLICMIGFGFVVASLAEMASMAPTSGGQYHWVSEFAPPSCQRFLSYMVGWLGVLGWQTAAATVSYLTGKQLQALIILWNPTYEPKAWQGTLLIWAVLAVCLLFNTFFSGKLPLIEGVIVVLHIAGFFAVIIPLWVMGDRSNTGDVFTLFQDNMGWGSVSLSTMVGLTGAASCFVGVEAGAHMSEEVRNAAHVVPRAMMWTWLGNGLMGWIMAITFCFCIGDTMSILLTPLGAQQVQVFLNTTGSAAGATGLTCIMLVIGVFACVAVMATNSRQLFAFARDNGVPFSSTFSKISPTSGVPVNSVYVTITFVLLLSLINLGSSVAFMQVISLGVAAMYTSYLISIGCVALKRIRGEPLLPSKFNLGRLGLPINIIAVVFLLFLWVFAFFPSGPHPAVADMNWAVLGYGVVLIFALVWYVIRGRRVYAGPVEYVRKGQ</sequence>
<accession>A0A1Y2M2G2</accession>
<evidence type="ECO:0000256" key="6">
    <source>
        <dbReference type="SAM" id="MobiDB-lite"/>
    </source>
</evidence>
<dbReference type="PIRSF" id="PIRSF006060">
    <property type="entry name" value="AA_transporter"/>
    <property type="match status" value="1"/>
</dbReference>
<feature type="transmembrane region" description="Helical" evidence="7">
    <location>
        <begin position="137"/>
        <end position="160"/>
    </location>
</feature>
<feature type="transmembrane region" description="Helical" evidence="7">
    <location>
        <begin position="180"/>
        <end position="200"/>
    </location>
</feature>
<evidence type="ECO:0000256" key="4">
    <source>
        <dbReference type="ARBA" id="ARBA00022989"/>
    </source>
</evidence>
<feature type="transmembrane region" description="Helical" evidence="7">
    <location>
        <begin position="92"/>
        <end position="116"/>
    </location>
</feature>
<keyword evidence="4 7" id="KW-1133">Transmembrane helix</keyword>
<feature type="transmembrane region" description="Helical" evidence="7">
    <location>
        <begin position="462"/>
        <end position="481"/>
    </location>
</feature>
<feature type="transmembrane region" description="Helical" evidence="7">
    <location>
        <begin position="493"/>
        <end position="512"/>
    </location>
</feature>
<comment type="subcellular location">
    <subcellularLocation>
        <location evidence="1">Membrane</location>
        <topology evidence="1">Multi-pass membrane protein</topology>
    </subcellularLocation>
</comment>
<evidence type="ECO:0000256" key="2">
    <source>
        <dbReference type="ARBA" id="ARBA00022448"/>
    </source>
</evidence>
<feature type="transmembrane region" description="Helical" evidence="7">
    <location>
        <begin position="249"/>
        <end position="274"/>
    </location>
</feature>
<dbReference type="GO" id="GO:0022857">
    <property type="term" value="F:transmembrane transporter activity"/>
    <property type="evidence" value="ECO:0007669"/>
    <property type="project" value="InterPro"/>
</dbReference>
<evidence type="ECO:0000313" key="8">
    <source>
        <dbReference type="EMBL" id="OSS50221.1"/>
    </source>
</evidence>
<dbReference type="PANTHER" id="PTHR45649">
    <property type="entry name" value="AMINO-ACID PERMEASE BAT1"/>
    <property type="match status" value="1"/>
</dbReference>
<feature type="transmembrane region" description="Helical" evidence="7">
    <location>
        <begin position="207"/>
        <end position="229"/>
    </location>
</feature>
<dbReference type="Gene3D" id="1.20.1740.10">
    <property type="entry name" value="Amino acid/polyamine transporter I"/>
    <property type="match status" value="1"/>
</dbReference>
<keyword evidence="9" id="KW-1185">Reference proteome</keyword>
<feature type="transmembrane region" description="Helical" evidence="7">
    <location>
        <begin position="59"/>
        <end position="80"/>
    </location>
</feature>
<gene>
    <name evidence="8" type="ORF">B5807_04709</name>
</gene>
<dbReference type="STRING" id="105696.A0A1Y2M2G2"/>
<evidence type="ECO:0008006" key="10">
    <source>
        <dbReference type="Google" id="ProtNLM"/>
    </source>
</evidence>
<dbReference type="OMA" id="LMCSWES"/>
<evidence type="ECO:0000256" key="1">
    <source>
        <dbReference type="ARBA" id="ARBA00004141"/>
    </source>
</evidence>
<dbReference type="PANTHER" id="PTHR45649:SF2">
    <property type="entry name" value="ACID PERMEASE, PUTATIVE-RELATED"/>
    <property type="match status" value="1"/>
</dbReference>
<dbReference type="Pfam" id="PF13520">
    <property type="entry name" value="AA_permease_2"/>
    <property type="match status" value="1"/>
</dbReference>
<feature type="compositionally biased region" description="Basic and acidic residues" evidence="6">
    <location>
        <begin position="1"/>
        <end position="19"/>
    </location>
</feature>
<feature type="transmembrane region" description="Helical" evidence="7">
    <location>
        <begin position="295"/>
        <end position="321"/>
    </location>
</feature>
<proteinExistence type="predicted"/>